<dbReference type="RefSeq" id="WP_196992239.1">
    <property type="nucleotide sequence ID" value="NZ_JADWYR010000002.1"/>
</dbReference>
<evidence type="ECO:0000313" key="3">
    <source>
        <dbReference type="EMBL" id="MBG9378195.1"/>
    </source>
</evidence>
<feature type="region of interest" description="Disordered" evidence="1">
    <location>
        <begin position="762"/>
        <end position="784"/>
    </location>
</feature>
<protein>
    <submittedName>
        <fullName evidence="3">Metallophosphoesterase</fullName>
    </submittedName>
</protein>
<dbReference type="EMBL" id="JADWYR010000002">
    <property type="protein sequence ID" value="MBG9378195.1"/>
    <property type="molecule type" value="Genomic_DNA"/>
</dbReference>
<reference evidence="3" key="1">
    <citation type="submission" date="2020-11" db="EMBL/GenBank/DDBJ databases">
        <title>Bacterial whole genome sequence for Panacibacter sp. DH6.</title>
        <authorList>
            <person name="Le V."/>
            <person name="Ko S."/>
            <person name="Ahn C.-Y."/>
            <person name="Oh H.-M."/>
        </authorList>
    </citation>
    <scope>NUCLEOTIDE SEQUENCE</scope>
    <source>
        <strain evidence="3">DH6</strain>
    </source>
</reference>
<keyword evidence="4" id="KW-1185">Reference proteome</keyword>
<organism evidence="3 4">
    <name type="scientific">Panacibacter microcysteis</name>
    <dbReference type="NCBI Taxonomy" id="2793269"/>
    <lineage>
        <taxon>Bacteria</taxon>
        <taxon>Pseudomonadati</taxon>
        <taxon>Bacteroidota</taxon>
        <taxon>Chitinophagia</taxon>
        <taxon>Chitinophagales</taxon>
        <taxon>Chitinophagaceae</taxon>
        <taxon>Panacibacter</taxon>
    </lineage>
</organism>
<dbReference type="InterPro" id="IPR029052">
    <property type="entry name" value="Metallo-depent_PP-like"/>
</dbReference>
<dbReference type="SUPFAM" id="SSF56300">
    <property type="entry name" value="Metallo-dependent phosphatases"/>
    <property type="match status" value="1"/>
</dbReference>
<dbReference type="GO" id="GO:0016787">
    <property type="term" value="F:hydrolase activity"/>
    <property type="evidence" value="ECO:0007669"/>
    <property type="project" value="InterPro"/>
</dbReference>
<dbReference type="Pfam" id="PF00149">
    <property type="entry name" value="Metallophos"/>
    <property type="match status" value="1"/>
</dbReference>
<sequence>MRIGLVHVTDIHFTAKTDISKKIAPFSRAVINDFSDISHIYFIISGDIANSGDPAEYKSAESFLSISKQFIQGEKKDAIIKYMIVPGNHDCNFSLDTQLRKNSLNNINYESIGSDDSVLKICLSVQEPFWEFYKKYNEVPQDKLYYTITEQIGDYKIIFHCLNTAWVSQINENPGKIFFPVKNYEPKSFSTTHLNIGVWHHPLNWFNPNTQENNKKEFENFVETVAPIHFFGHEHEQTFYINENKNSGAKVNLLSGELFNDGKEKKSGFQIVVLDLVANKGILKKYKWQKDFYDSNKKDEINIYKYQFKQYKINPLFAQKLEEIKIPLKIDNKKEIKLPEVFIYPDLEFLNSESKDLERYTSSSRLLKDSFEYSIIDGEAQIGKTSLLSMLYLDLLENDVVPLFLQGSHIVDKNLDTILEKNFHEQYLDENFERFNQLDKKNKALLIDDLHDCIFNSNTSRDILESLQTRFGKIIVTIDSANSFLSAMLGEIKNTNFFSIKPLGYKKRNELIEKYQLLKHNSLTLDEQTFLDSVKISFDNVQSILGDKLMPSYPIYILSILSALEYKPLNQDETSFGYCYQTLIHYALVKADVKNEDIDGYLNFLTELAYHYIEHDISYLSTEELIRFFASYQEKYITIPYDTLISTLKKSKIIIEKNANTEFGYSYILYFLGAKKISDIIHTKEGKNIIRKFFEKVHIERYAYILVFITHHSKDISFIEDSLINSMSLLENITPISLEKNDIFYTRIEDIAREVKKDVLHTDRKPKQERDKMLTSRDEQQREFQEKNIDEGDLSEKMLPFQQAFRSIEIVGQIIKNRKRSLEIPQLVQMIAELYRTGFRTISYVSNMLDNDKNELVESILKDEKDLDRNEVEDKINKLLQMISLQACVSVFYKLTLSLGSKDLKKIYLDVAKEIKTPAAKLVTFGINSYYSTVNIDEIKELADDFKNNIVALRILRGRVKSYVYNRNLDYKTKQKIANALNMDLIQKVNPREKQ</sequence>
<feature type="domain" description="Calcineurin-like phosphoesterase" evidence="2">
    <location>
        <begin position="6"/>
        <end position="236"/>
    </location>
</feature>
<dbReference type="Proteomes" id="UP000628448">
    <property type="component" value="Unassembled WGS sequence"/>
</dbReference>
<dbReference type="InterPro" id="IPR004843">
    <property type="entry name" value="Calcineurin-like_PHP"/>
</dbReference>
<proteinExistence type="predicted"/>
<dbReference type="Gene3D" id="3.40.50.300">
    <property type="entry name" value="P-loop containing nucleotide triphosphate hydrolases"/>
    <property type="match status" value="1"/>
</dbReference>
<gene>
    <name evidence="3" type="ORF">I5907_18295</name>
</gene>
<dbReference type="InterPro" id="IPR027417">
    <property type="entry name" value="P-loop_NTPase"/>
</dbReference>
<name>A0A931GZF3_9BACT</name>
<dbReference type="AlphaFoldDB" id="A0A931GZF3"/>
<comment type="caution">
    <text evidence="3">The sequence shown here is derived from an EMBL/GenBank/DDBJ whole genome shotgun (WGS) entry which is preliminary data.</text>
</comment>
<evidence type="ECO:0000259" key="2">
    <source>
        <dbReference type="Pfam" id="PF00149"/>
    </source>
</evidence>
<dbReference type="SUPFAM" id="SSF52540">
    <property type="entry name" value="P-loop containing nucleoside triphosphate hydrolases"/>
    <property type="match status" value="1"/>
</dbReference>
<dbReference type="Gene3D" id="3.60.21.10">
    <property type="match status" value="1"/>
</dbReference>
<evidence type="ECO:0000313" key="4">
    <source>
        <dbReference type="Proteomes" id="UP000628448"/>
    </source>
</evidence>
<evidence type="ECO:0000256" key="1">
    <source>
        <dbReference type="SAM" id="MobiDB-lite"/>
    </source>
</evidence>
<accession>A0A931GZF3</accession>